<sequence>MMLRSVHLSLGFGVSPLLRCLPRFSGLASCSWSGISASPEGLPLGVPCYRQHGVFRAFRMSSGGPGTSPDVDAALGSAVALPAVSIMRMSL</sequence>
<accession>A0A426ZZ49</accession>
<name>A0A426ZZ49_ENSVE</name>
<reference evidence="1 2" key="1">
    <citation type="journal article" date="2014" name="Agronomy (Basel)">
        <title>A Draft Genome Sequence for Ensete ventricosum, the Drought-Tolerant Tree Against Hunger.</title>
        <authorList>
            <person name="Harrison J."/>
            <person name="Moore K.A."/>
            <person name="Paszkiewicz K."/>
            <person name="Jones T."/>
            <person name="Grant M."/>
            <person name="Ambacheew D."/>
            <person name="Muzemil S."/>
            <person name="Studholme D.J."/>
        </authorList>
    </citation>
    <scope>NUCLEOTIDE SEQUENCE [LARGE SCALE GENOMIC DNA]</scope>
</reference>
<comment type="caution">
    <text evidence="1">The sequence shown here is derived from an EMBL/GenBank/DDBJ whole genome shotgun (WGS) entry which is preliminary data.</text>
</comment>
<dbReference type="EMBL" id="AMZH03004401">
    <property type="protein sequence ID" value="RRT69256.1"/>
    <property type="molecule type" value="Genomic_DNA"/>
</dbReference>
<evidence type="ECO:0000313" key="1">
    <source>
        <dbReference type="EMBL" id="RRT69256.1"/>
    </source>
</evidence>
<organism evidence="1 2">
    <name type="scientific">Ensete ventricosum</name>
    <name type="common">Abyssinian banana</name>
    <name type="synonym">Musa ensete</name>
    <dbReference type="NCBI Taxonomy" id="4639"/>
    <lineage>
        <taxon>Eukaryota</taxon>
        <taxon>Viridiplantae</taxon>
        <taxon>Streptophyta</taxon>
        <taxon>Embryophyta</taxon>
        <taxon>Tracheophyta</taxon>
        <taxon>Spermatophyta</taxon>
        <taxon>Magnoliopsida</taxon>
        <taxon>Liliopsida</taxon>
        <taxon>Zingiberales</taxon>
        <taxon>Musaceae</taxon>
        <taxon>Ensete</taxon>
    </lineage>
</organism>
<dbReference type="AlphaFoldDB" id="A0A426ZZ49"/>
<proteinExistence type="predicted"/>
<dbReference type="Proteomes" id="UP000287651">
    <property type="component" value="Unassembled WGS sequence"/>
</dbReference>
<gene>
    <name evidence="1" type="ORF">B296_00005669</name>
</gene>
<protein>
    <submittedName>
        <fullName evidence="1">Uncharacterized protein</fullName>
    </submittedName>
</protein>
<evidence type="ECO:0000313" key="2">
    <source>
        <dbReference type="Proteomes" id="UP000287651"/>
    </source>
</evidence>